<dbReference type="CDD" id="cd03425">
    <property type="entry name" value="NUDIX_MutT_NudA_like"/>
    <property type="match status" value="1"/>
</dbReference>
<evidence type="ECO:0000256" key="5">
    <source>
        <dbReference type="ARBA" id="ARBA00022723"/>
    </source>
</evidence>
<evidence type="ECO:0000256" key="14">
    <source>
        <dbReference type="ARBA" id="ARBA00041592"/>
    </source>
</evidence>
<proteinExistence type="inferred from homology"/>
<evidence type="ECO:0000256" key="15">
    <source>
        <dbReference type="ARBA" id="ARBA00041979"/>
    </source>
</evidence>
<dbReference type="InterPro" id="IPR000086">
    <property type="entry name" value="NUDIX_hydrolase_dom"/>
</dbReference>
<dbReference type="SUPFAM" id="SSF55811">
    <property type="entry name" value="Nudix"/>
    <property type="match status" value="1"/>
</dbReference>
<dbReference type="GO" id="GO:0016787">
    <property type="term" value="F:hydrolase activity"/>
    <property type="evidence" value="ECO:0007669"/>
    <property type="project" value="UniProtKB-KW"/>
</dbReference>
<keyword evidence="8" id="KW-0460">Magnesium</keyword>
<evidence type="ECO:0000256" key="6">
    <source>
        <dbReference type="ARBA" id="ARBA00022763"/>
    </source>
</evidence>
<evidence type="ECO:0000313" key="19">
    <source>
        <dbReference type="EMBL" id="GGE25471.1"/>
    </source>
</evidence>
<gene>
    <name evidence="19" type="ORF">GCM10010832_02790</name>
</gene>
<dbReference type="InterPro" id="IPR020476">
    <property type="entry name" value="Nudix_hydrolase"/>
</dbReference>
<evidence type="ECO:0000256" key="3">
    <source>
        <dbReference type="ARBA" id="ARBA00022457"/>
    </source>
</evidence>
<dbReference type="EMBL" id="BMGM01000001">
    <property type="protein sequence ID" value="GGE25471.1"/>
    <property type="molecule type" value="Genomic_DNA"/>
</dbReference>
<keyword evidence="6" id="KW-0227">DNA damage</keyword>
<keyword evidence="4" id="KW-0235">DNA replication</keyword>
<dbReference type="PANTHER" id="PTHR47707">
    <property type="entry name" value="8-OXO-DGTP DIPHOSPHATASE"/>
    <property type="match status" value="1"/>
</dbReference>
<dbReference type="InterPro" id="IPR015797">
    <property type="entry name" value="NUDIX_hydrolase-like_dom_sf"/>
</dbReference>
<organism evidence="19 20">
    <name type="scientific">Psychroflexus planctonicus</name>
    <dbReference type="NCBI Taxonomy" id="1526575"/>
    <lineage>
        <taxon>Bacteria</taxon>
        <taxon>Pseudomonadati</taxon>
        <taxon>Bacteroidota</taxon>
        <taxon>Flavobacteriia</taxon>
        <taxon>Flavobacteriales</taxon>
        <taxon>Flavobacteriaceae</taxon>
        <taxon>Psychroflexus</taxon>
    </lineage>
</organism>
<name>A0ABQ1SF25_9FLAO</name>
<dbReference type="InterPro" id="IPR020084">
    <property type="entry name" value="NUDIX_hydrolase_CS"/>
</dbReference>
<reference evidence="20" key="1">
    <citation type="journal article" date="2019" name="Int. J. Syst. Evol. Microbiol.">
        <title>The Global Catalogue of Microorganisms (GCM) 10K type strain sequencing project: providing services to taxonomists for standard genome sequencing and annotation.</title>
        <authorList>
            <consortium name="The Broad Institute Genomics Platform"/>
            <consortium name="The Broad Institute Genome Sequencing Center for Infectious Disease"/>
            <person name="Wu L."/>
            <person name="Ma J."/>
        </authorList>
    </citation>
    <scope>NUCLEOTIDE SEQUENCE [LARGE SCALE GENOMIC DNA]</scope>
    <source>
        <strain evidence="20">CGMCC 1.12931</strain>
    </source>
</reference>
<dbReference type="RefSeq" id="WP_188457287.1">
    <property type="nucleotide sequence ID" value="NZ_BMGM01000001.1"/>
</dbReference>
<feature type="domain" description="Nudix hydrolase" evidence="18">
    <location>
        <begin position="1"/>
        <end position="126"/>
    </location>
</feature>
<keyword evidence="9" id="KW-0234">DNA repair</keyword>
<dbReference type="Gene3D" id="3.90.79.10">
    <property type="entry name" value="Nucleoside Triphosphate Pyrophosphohydrolase"/>
    <property type="match status" value="1"/>
</dbReference>
<keyword evidence="7 17" id="KW-0378">Hydrolase</keyword>
<evidence type="ECO:0000259" key="18">
    <source>
        <dbReference type="PROSITE" id="PS51462"/>
    </source>
</evidence>
<comment type="cofactor">
    <cofactor evidence="1">
        <name>Mg(2+)</name>
        <dbReference type="ChEBI" id="CHEBI:18420"/>
    </cofactor>
</comment>
<evidence type="ECO:0000256" key="13">
    <source>
        <dbReference type="ARBA" id="ARBA00040794"/>
    </source>
</evidence>
<evidence type="ECO:0000313" key="20">
    <source>
        <dbReference type="Proteomes" id="UP000599179"/>
    </source>
</evidence>
<dbReference type="PRINTS" id="PR00502">
    <property type="entry name" value="NUDIXFAMILY"/>
</dbReference>
<keyword evidence="20" id="KW-1185">Reference proteome</keyword>
<evidence type="ECO:0000256" key="12">
    <source>
        <dbReference type="ARBA" id="ARBA00038905"/>
    </source>
</evidence>
<dbReference type="InterPro" id="IPR047127">
    <property type="entry name" value="MutT-like"/>
</dbReference>
<evidence type="ECO:0000256" key="8">
    <source>
        <dbReference type="ARBA" id="ARBA00022842"/>
    </source>
</evidence>
<protein>
    <recommendedName>
        <fullName evidence="13">8-oxo-dGTP diphosphatase</fullName>
        <ecNumber evidence="12">3.6.1.55</ecNumber>
    </recommendedName>
    <alternativeName>
        <fullName evidence="16">7,8-dihydro-8-oxoguanine-triphosphatase</fullName>
    </alternativeName>
    <alternativeName>
        <fullName evidence="15">Mutator protein MutT</fullName>
    </alternativeName>
    <alternativeName>
        <fullName evidence="14">dGTP pyrophosphohydrolase</fullName>
    </alternativeName>
</protein>
<keyword evidence="3" id="KW-0515">Mutator protein</keyword>
<dbReference type="Proteomes" id="UP000599179">
    <property type="component" value="Unassembled WGS sequence"/>
</dbReference>
<comment type="similarity">
    <text evidence="2 17">Belongs to the Nudix hydrolase family.</text>
</comment>
<comment type="caution">
    <text evidence="19">The sequence shown here is derived from an EMBL/GenBank/DDBJ whole genome shotgun (WGS) entry which is preliminary data.</text>
</comment>
<dbReference type="Pfam" id="PF00293">
    <property type="entry name" value="NUDIX"/>
    <property type="match status" value="1"/>
</dbReference>
<evidence type="ECO:0000256" key="11">
    <source>
        <dbReference type="ARBA" id="ARBA00036904"/>
    </source>
</evidence>
<dbReference type="EC" id="3.6.1.55" evidence="12"/>
<evidence type="ECO:0000256" key="2">
    <source>
        <dbReference type="ARBA" id="ARBA00005582"/>
    </source>
</evidence>
<evidence type="ECO:0000256" key="1">
    <source>
        <dbReference type="ARBA" id="ARBA00001946"/>
    </source>
</evidence>
<evidence type="ECO:0000256" key="16">
    <source>
        <dbReference type="ARBA" id="ARBA00042798"/>
    </source>
</evidence>
<dbReference type="PROSITE" id="PS00893">
    <property type="entry name" value="NUDIX_BOX"/>
    <property type="match status" value="1"/>
</dbReference>
<evidence type="ECO:0000256" key="17">
    <source>
        <dbReference type="RuleBase" id="RU003476"/>
    </source>
</evidence>
<keyword evidence="5" id="KW-0479">Metal-binding</keyword>
<comment type="catalytic activity">
    <reaction evidence="10">
        <text>8-oxo-dGTP + H2O = 8-oxo-dGMP + diphosphate + H(+)</text>
        <dbReference type="Rhea" id="RHEA:31575"/>
        <dbReference type="ChEBI" id="CHEBI:15377"/>
        <dbReference type="ChEBI" id="CHEBI:15378"/>
        <dbReference type="ChEBI" id="CHEBI:33019"/>
        <dbReference type="ChEBI" id="CHEBI:63224"/>
        <dbReference type="ChEBI" id="CHEBI:77896"/>
        <dbReference type="EC" id="3.6.1.55"/>
    </reaction>
</comment>
<evidence type="ECO:0000256" key="10">
    <source>
        <dbReference type="ARBA" id="ARBA00035861"/>
    </source>
</evidence>
<evidence type="ECO:0000256" key="7">
    <source>
        <dbReference type="ARBA" id="ARBA00022801"/>
    </source>
</evidence>
<dbReference type="PANTHER" id="PTHR47707:SF1">
    <property type="entry name" value="NUDIX HYDROLASE FAMILY PROTEIN"/>
    <property type="match status" value="1"/>
</dbReference>
<sequence length="128" mass="14879">MKKLDVTCALVCLNGKTLVVQRSEKMKLPLKWEFPGGKIENGESAEDCVKREIWEELNIEIELISKLSHSNFDYPNFSIELIPFIARYVDGDIKLSEHKQYLLLEKVELNDLDWAEADIPILNEFLRL</sequence>
<comment type="catalytic activity">
    <reaction evidence="11">
        <text>8-oxo-GTP + H2O = 8-oxo-GMP + diphosphate + H(+)</text>
        <dbReference type="Rhea" id="RHEA:67616"/>
        <dbReference type="ChEBI" id="CHEBI:15377"/>
        <dbReference type="ChEBI" id="CHEBI:15378"/>
        <dbReference type="ChEBI" id="CHEBI:33019"/>
        <dbReference type="ChEBI" id="CHEBI:143553"/>
        <dbReference type="ChEBI" id="CHEBI:145694"/>
    </reaction>
</comment>
<accession>A0ABQ1SF25</accession>
<dbReference type="PROSITE" id="PS51462">
    <property type="entry name" value="NUDIX"/>
    <property type="match status" value="1"/>
</dbReference>
<evidence type="ECO:0000256" key="4">
    <source>
        <dbReference type="ARBA" id="ARBA00022705"/>
    </source>
</evidence>
<evidence type="ECO:0000256" key="9">
    <source>
        <dbReference type="ARBA" id="ARBA00023204"/>
    </source>
</evidence>